<dbReference type="PANTHER" id="PTHR43503">
    <property type="entry name" value="MCG48959-RELATED"/>
    <property type="match status" value="1"/>
</dbReference>
<dbReference type="SUPFAM" id="SSF52833">
    <property type="entry name" value="Thioredoxin-like"/>
    <property type="match status" value="1"/>
</dbReference>
<dbReference type="PANTHER" id="PTHR43503:SF4">
    <property type="entry name" value="PEROXIREDOXIN-6"/>
    <property type="match status" value="1"/>
</dbReference>
<evidence type="ECO:0000259" key="4">
    <source>
        <dbReference type="PROSITE" id="PS51352"/>
    </source>
</evidence>
<gene>
    <name evidence="5" type="ORF">F3Y22_tig00001478pilonHSYRG00135</name>
</gene>
<dbReference type="GO" id="GO:0140824">
    <property type="term" value="F:thioredoxin-dependent peroxiredoxin activity"/>
    <property type="evidence" value="ECO:0007669"/>
    <property type="project" value="UniProtKB-EC"/>
</dbReference>
<evidence type="ECO:0000313" key="6">
    <source>
        <dbReference type="Proteomes" id="UP000436088"/>
    </source>
</evidence>
<keyword evidence="2" id="KW-0560">Oxidoreductase</keyword>
<comment type="catalytic activity">
    <reaction evidence="3">
        <text>a hydroperoxide + [thioredoxin]-dithiol = an alcohol + [thioredoxin]-disulfide + H2O</text>
        <dbReference type="Rhea" id="RHEA:62620"/>
        <dbReference type="Rhea" id="RHEA-COMP:10698"/>
        <dbReference type="Rhea" id="RHEA-COMP:10700"/>
        <dbReference type="ChEBI" id="CHEBI:15377"/>
        <dbReference type="ChEBI" id="CHEBI:29950"/>
        <dbReference type="ChEBI" id="CHEBI:30879"/>
        <dbReference type="ChEBI" id="CHEBI:35924"/>
        <dbReference type="ChEBI" id="CHEBI:50058"/>
        <dbReference type="EC" id="1.11.1.24"/>
    </reaction>
</comment>
<keyword evidence="6" id="KW-1185">Reference proteome</keyword>
<evidence type="ECO:0000256" key="1">
    <source>
        <dbReference type="ARBA" id="ARBA00013017"/>
    </source>
</evidence>
<accession>A0A6A3D097</accession>
<dbReference type="Gene3D" id="3.30.1020.10">
    <property type="entry name" value="Antioxidant, Horf6, Chain A, domain2"/>
    <property type="match status" value="1"/>
</dbReference>
<proteinExistence type="predicted"/>
<dbReference type="Proteomes" id="UP000436088">
    <property type="component" value="Unassembled WGS sequence"/>
</dbReference>
<organism evidence="5 6">
    <name type="scientific">Hibiscus syriacus</name>
    <name type="common">Rose of Sharon</name>
    <dbReference type="NCBI Taxonomy" id="106335"/>
    <lineage>
        <taxon>Eukaryota</taxon>
        <taxon>Viridiplantae</taxon>
        <taxon>Streptophyta</taxon>
        <taxon>Embryophyta</taxon>
        <taxon>Tracheophyta</taxon>
        <taxon>Spermatophyta</taxon>
        <taxon>Magnoliopsida</taxon>
        <taxon>eudicotyledons</taxon>
        <taxon>Gunneridae</taxon>
        <taxon>Pentapetalae</taxon>
        <taxon>rosids</taxon>
        <taxon>malvids</taxon>
        <taxon>Malvales</taxon>
        <taxon>Malvaceae</taxon>
        <taxon>Malvoideae</taxon>
        <taxon>Hibiscus</taxon>
    </lineage>
</organism>
<comment type="caution">
    <text evidence="5">The sequence shown here is derived from an EMBL/GenBank/DDBJ whole genome shotgun (WGS) entry which is preliminary data.</text>
</comment>
<sequence>MTQILQNRPFATYILHLVFGYRQILTANTNNVQHVLKTHFNNYPKGYFFINVFFDFLSNKIFNVDGEFDSNALQRKRGEGREEKVKEEEERNDVASMGGLIADWNRKRVVALTDLICFGIGEFMLSAAHSQCLVELFITQLPFTFFSANQFAVAFEDVNHLSSQRLLIFLHAADFTPVCTTELGKMAAYLPEFEKRGPGCKVTYPIVADASREIIKQLNMVDPNEKDSSENQLPSRAMDIMGSDNKIKLSFLYPARTGRNMDEVLRAVDSLLIKASKYKVATPANWKQGDLVVISPDVSNEEAKLMFPNGFEHGFQNRWFSEPDRLTNRSCYRFTGSTG</sequence>
<evidence type="ECO:0000256" key="2">
    <source>
        <dbReference type="ARBA" id="ARBA00023002"/>
    </source>
</evidence>
<dbReference type="GO" id="GO:0045454">
    <property type="term" value="P:cell redox homeostasis"/>
    <property type="evidence" value="ECO:0007669"/>
    <property type="project" value="TreeGrafter"/>
</dbReference>
<dbReference type="AlphaFoldDB" id="A0A6A3D097"/>
<name>A0A6A3D097_HIBSY</name>
<dbReference type="Gene3D" id="3.40.30.10">
    <property type="entry name" value="Glutaredoxin"/>
    <property type="match status" value="2"/>
</dbReference>
<dbReference type="PROSITE" id="PS51352">
    <property type="entry name" value="THIOREDOXIN_2"/>
    <property type="match status" value="1"/>
</dbReference>
<dbReference type="Pfam" id="PF10417">
    <property type="entry name" value="1-cysPrx_C"/>
    <property type="match status" value="1"/>
</dbReference>
<feature type="domain" description="Thioredoxin" evidence="4">
    <location>
        <begin position="134"/>
        <end position="273"/>
    </location>
</feature>
<dbReference type="InterPro" id="IPR019479">
    <property type="entry name" value="Peroxiredoxin_C"/>
</dbReference>
<evidence type="ECO:0000256" key="3">
    <source>
        <dbReference type="ARBA" id="ARBA00049091"/>
    </source>
</evidence>
<protein>
    <recommendedName>
        <fullName evidence="1">thioredoxin-dependent peroxiredoxin</fullName>
        <ecNumber evidence="1">1.11.1.24</ecNumber>
    </recommendedName>
</protein>
<dbReference type="EMBL" id="VEPZ02000123">
    <property type="protein sequence ID" value="KAE8733148.1"/>
    <property type="molecule type" value="Genomic_DNA"/>
</dbReference>
<dbReference type="InterPro" id="IPR036249">
    <property type="entry name" value="Thioredoxin-like_sf"/>
</dbReference>
<dbReference type="InterPro" id="IPR013766">
    <property type="entry name" value="Thioredoxin_domain"/>
</dbReference>
<evidence type="ECO:0000313" key="5">
    <source>
        <dbReference type="EMBL" id="KAE8733148.1"/>
    </source>
</evidence>
<dbReference type="GO" id="GO:0005829">
    <property type="term" value="C:cytosol"/>
    <property type="evidence" value="ECO:0007669"/>
    <property type="project" value="TreeGrafter"/>
</dbReference>
<dbReference type="GO" id="GO:0005739">
    <property type="term" value="C:mitochondrion"/>
    <property type="evidence" value="ECO:0007669"/>
    <property type="project" value="TreeGrafter"/>
</dbReference>
<reference evidence="5" key="1">
    <citation type="submission" date="2019-09" db="EMBL/GenBank/DDBJ databases">
        <title>Draft genome information of white flower Hibiscus syriacus.</title>
        <authorList>
            <person name="Kim Y.-M."/>
        </authorList>
    </citation>
    <scope>NUCLEOTIDE SEQUENCE [LARGE SCALE GENOMIC DNA]</scope>
    <source>
        <strain evidence="5">YM2019G1</strain>
    </source>
</reference>
<dbReference type="EC" id="1.11.1.24" evidence="1"/>